<gene>
    <name evidence="2" type="ORF">RFI_30419</name>
</gene>
<dbReference type="Proteomes" id="UP000023152">
    <property type="component" value="Unassembled WGS sequence"/>
</dbReference>
<dbReference type="AlphaFoldDB" id="X6LZE3"/>
<evidence type="ECO:0000313" key="2">
    <source>
        <dbReference type="EMBL" id="ETO06974.1"/>
    </source>
</evidence>
<sequence length="254" mass="28475">MKVSCDSMKINAQSAEAVKLHCTFPNNRKLALYCPEDVSKKCEVDCDNSNTDCNGISVYRTSALVMVALHSLALNPLIAKMSPFTAEVISPIIVSLKFNKVVSVALINLKRTTTQTPTTLTTTTTEVHGNATYITPQQGKKSSSSNMYVIIGVSVGVSVLFILCCAFLTKVYINSKKSQNERDATDIVMTERKKKLMHSHFLSLPLLLIDQSNFQNFLFYLYEQKKQLYILNFFHAKISFFLPPSIDVVIINWK</sequence>
<feature type="transmembrane region" description="Helical" evidence="1">
    <location>
        <begin position="147"/>
        <end position="173"/>
    </location>
</feature>
<feature type="transmembrane region" description="Helical" evidence="1">
    <location>
        <begin position="228"/>
        <end position="253"/>
    </location>
</feature>
<keyword evidence="3" id="KW-1185">Reference proteome</keyword>
<keyword evidence="1" id="KW-1133">Transmembrane helix</keyword>
<keyword evidence="1" id="KW-0472">Membrane</keyword>
<name>X6LZE3_RETFI</name>
<evidence type="ECO:0000313" key="3">
    <source>
        <dbReference type="Proteomes" id="UP000023152"/>
    </source>
</evidence>
<organism evidence="2 3">
    <name type="scientific">Reticulomyxa filosa</name>
    <dbReference type="NCBI Taxonomy" id="46433"/>
    <lineage>
        <taxon>Eukaryota</taxon>
        <taxon>Sar</taxon>
        <taxon>Rhizaria</taxon>
        <taxon>Retaria</taxon>
        <taxon>Foraminifera</taxon>
        <taxon>Monothalamids</taxon>
        <taxon>Reticulomyxidae</taxon>
        <taxon>Reticulomyxa</taxon>
    </lineage>
</organism>
<keyword evidence="1" id="KW-0812">Transmembrane</keyword>
<evidence type="ECO:0000256" key="1">
    <source>
        <dbReference type="SAM" id="Phobius"/>
    </source>
</evidence>
<protein>
    <submittedName>
        <fullName evidence="2">Uncharacterized protein</fullName>
    </submittedName>
</protein>
<comment type="caution">
    <text evidence="2">The sequence shown here is derived from an EMBL/GenBank/DDBJ whole genome shotgun (WGS) entry which is preliminary data.</text>
</comment>
<dbReference type="EMBL" id="ASPP01026647">
    <property type="protein sequence ID" value="ETO06974.1"/>
    <property type="molecule type" value="Genomic_DNA"/>
</dbReference>
<proteinExistence type="predicted"/>
<reference evidence="2 3" key="1">
    <citation type="journal article" date="2013" name="Curr. Biol.">
        <title>The Genome of the Foraminiferan Reticulomyxa filosa.</title>
        <authorList>
            <person name="Glockner G."/>
            <person name="Hulsmann N."/>
            <person name="Schleicher M."/>
            <person name="Noegel A.A."/>
            <person name="Eichinger L."/>
            <person name="Gallinger C."/>
            <person name="Pawlowski J."/>
            <person name="Sierra R."/>
            <person name="Euteneuer U."/>
            <person name="Pillet L."/>
            <person name="Moustafa A."/>
            <person name="Platzer M."/>
            <person name="Groth M."/>
            <person name="Szafranski K."/>
            <person name="Schliwa M."/>
        </authorList>
    </citation>
    <scope>NUCLEOTIDE SEQUENCE [LARGE SCALE GENOMIC DNA]</scope>
</reference>
<accession>X6LZE3</accession>